<evidence type="ECO:0000256" key="1">
    <source>
        <dbReference type="ARBA" id="ARBA00009512"/>
    </source>
</evidence>
<dbReference type="InterPro" id="IPR020814">
    <property type="entry name" value="Ribosomal_S6_plastid/chlpt"/>
</dbReference>
<dbReference type="Proteomes" id="UP000070080">
    <property type="component" value="Unassembled WGS sequence"/>
</dbReference>
<evidence type="ECO:0000256" key="3">
    <source>
        <dbReference type="ARBA" id="ARBA00035294"/>
    </source>
</evidence>
<comment type="similarity">
    <text evidence="1 4">Belongs to the bacterial ribosomal protein bS6 family.</text>
</comment>
<dbReference type="InterPro" id="IPR035980">
    <property type="entry name" value="Ribosomal_bS6_sf"/>
</dbReference>
<evidence type="ECO:0000256" key="4">
    <source>
        <dbReference type="HAMAP-Rule" id="MF_00360"/>
    </source>
</evidence>
<proteinExistence type="inferred from homology"/>
<reference evidence="6" key="1">
    <citation type="submission" date="2016-01" db="EMBL/GenBank/DDBJ databases">
        <authorList>
            <person name="Mitreva M."/>
            <person name="Pepin K.H."/>
            <person name="Mihindukulasuriya K.A."/>
            <person name="Fulton R."/>
            <person name="Fronick C."/>
            <person name="O'Laughlin M."/>
            <person name="Miner T."/>
            <person name="Herter B."/>
            <person name="Rosa B.A."/>
            <person name="Cordes M."/>
            <person name="Tomlinson C."/>
            <person name="Wollam A."/>
            <person name="Palsikar V.B."/>
            <person name="Mardis E.R."/>
            <person name="Wilson R.K."/>
        </authorList>
    </citation>
    <scope>NUCLEOTIDE SEQUENCE [LARGE SCALE GENOMIC DNA]</scope>
    <source>
        <strain evidence="6">KA00274</strain>
    </source>
</reference>
<dbReference type="AlphaFoldDB" id="A0A133YGY9"/>
<dbReference type="GO" id="GO:0005737">
    <property type="term" value="C:cytoplasm"/>
    <property type="evidence" value="ECO:0007669"/>
    <property type="project" value="UniProtKB-ARBA"/>
</dbReference>
<sequence length="96" mass="11246">MDRNYELMFALIPTLDEETLQKTVEDIETLVSSNATITSKDAIGKQRLAYEINDHKEAFYYVVKFQTANLEHPKEIDRLLKINEAVLRFIIVREDK</sequence>
<name>A0A133YGY9_9FIRM</name>
<dbReference type="RefSeq" id="WP_066712417.1">
    <property type="nucleotide sequence ID" value="NZ_JARFNM010000001.1"/>
</dbReference>
<keyword evidence="4" id="KW-0699">rRNA-binding</keyword>
<comment type="caution">
    <text evidence="5">The sequence shown here is derived from an EMBL/GenBank/DDBJ whole genome shotgun (WGS) entry which is preliminary data.</text>
</comment>
<dbReference type="GO" id="GO:1990904">
    <property type="term" value="C:ribonucleoprotein complex"/>
    <property type="evidence" value="ECO:0007669"/>
    <property type="project" value="UniProtKB-KW"/>
</dbReference>
<dbReference type="STRING" id="1497955.HMPREF1872_00126"/>
<gene>
    <name evidence="4" type="primary">rpsF</name>
    <name evidence="5" type="ORF">HMPREF1872_00126</name>
</gene>
<evidence type="ECO:0000313" key="5">
    <source>
        <dbReference type="EMBL" id="KXB42455.1"/>
    </source>
</evidence>
<dbReference type="OrthoDB" id="9812702at2"/>
<dbReference type="GO" id="GO:0070181">
    <property type="term" value="F:small ribosomal subunit rRNA binding"/>
    <property type="evidence" value="ECO:0007669"/>
    <property type="project" value="TreeGrafter"/>
</dbReference>
<keyword evidence="6" id="KW-1185">Reference proteome</keyword>
<comment type="function">
    <text evidence="2 4">Binds together with bS18 to 16S ribosomal RNA.</text>
</comment>
<keyword evidence="4 5" id="KW-0689">Ribosomal protein</keyword>
<dbReference type="EMBL" id="LSCV01000002">
    <property type="protein sequence ID" value="KXB42455.1"/>
    <property type="molecule type" value="Genomic_DNA"/>
</dbReference>
<dbReference type="Pfam" id="PF01250">
    <property type="entry name" value="Ribosomal_S6"/>
    <property type="match status" value="1"/>
</dbReference>
<dbReference type="GO" id="GO:0005840">
    <property type="term" value="C:ribosome"/>
    <property type="evidence" value="ECO:0007669"/>
    <property type="project" value="UniProtKB-KW"/>
</dbReference>
<accession>A0A133YGY9</accession>
<dbReference type="CDD" id="cd00473">
    <property type="entry name" value="bS6"/>
    <property type="match status" value="1"/>
</dbReference>
<dbReference type="InterPro" id="IPR014717">
    <property type="entry name" value="Transl_elong_EF1B/ribsomal_bS6"/>
</dbReference>
<dbReference type="SUPFAM" id="SSF54995">
    <property type="entry name" value="Ribosomal protein S6"/>
    <property type="match status" value="1"/>
</dbReference>
<keyword evidence="4" id="KW-0687">Ribonucleoprotein</keyword>
<dbReference type="HAMAP" id="MF_00360">
    <property type="entry name" value="Ribosomal_bS6"/>
    <property type="match status" value="1"/>
</dbReference>
<dbReference type="GO" id="GO:0006412">
    <property type="term" value="P:translation"/>
    <property type="evidence" value="ECO:0007669"/>
    <property type="project" value="UniProtKB-UniRule"/>
</dbReference>
<dbReference type="GO" id="GO:0003735">
    <property type="term" value="F:structural constituent of ribosome"/>
    <property type="evidence" value="ECO:0007669"/>
    <property type="project" value="InterPro"/>
</dbReference>
<dbReference type="PANTHER" id="PTHR21011:SF1">
    <property type="entry name" value="SMALL RIBOSOMAL SUBUNIT PROTEIN BS6M"/>
    <property type="match status" value="1"/>
</dbReference>
<protein>
    <recommendedName>
        <fullName evidence="3 4">Small ribosomal subunit protein bS6</fullName>
    </recommendedName>
</protein>
<keyword evidence="4" id="KW-0694">RNA-binding</keyword>
<dbReference type="InterPro" id="IPR000529">
    <property type="entry name" value="Ribosomal_bS6"/>
</dbReference>
<evidence type="ECO:0000256" key="2">
    <source>
        <dbReference type="ARBA" id="ARBA00035104"/>
    </source>
</evidence>
<dbReference type="PANTHER" id="PTHR21011">
    <property type="entry name" value="MITOCHONDRIAL 28S RIBOSOMAL PROTEIN S6"/>
    <property type="match status" value="1"/>
</dbReference>
<evidence type="ECO:0000313" key="6">
    <source>
        <dbReference type="Proteomes" id="UP000070080"/>
    </source>
</evidence>
<dbReference type="NCBIfam" id="TIGR00166">
    <property type="entry name" value="S6"/>
    <property type="match status" value="1"/>
</dbReference>
<dbReference type="Gene3D" id="3.30.70.60">
    <property type="match status" value="1"/>
</dbReference>
<organism evidence="5 6">
    <name type="scientific">Amygdalobacter nucleatus</name>
    <dbReference type="NCBI Taxonomy" id="3029274"/>
    <lineage>
        <taxon>Bacteria</taxon>
        <taxon>Bacillati</taxon>
        <taxon>Bacillota</taxon>
        <taxon>Clostridia</taxon>
        <taxon>Eubacteriales</taxon>
        <taxon>Oscillospiraceae</taxon>
        <taxon>Amygdalobacter</taxon>
    </lineage>
</organism>